<dbReference type="RefSeq" id="XP_041284230.1">
    <property type="nucleotide sequence ID" value="XM_041442830.1"/>
</dbReference>
<gene>
    <name evidence="4" type="ORF">F5147DRAFT_783561</name>
    <name evidence="3" type="ORF">F5147DRAFT_784473</name>
</gene>
<dbReference type="GeneID" id="64705089"/>
<dbReference type="AlphaFoldDB" id="A0A9P7EPX3"/>
<evidence type="ECO:0000313" key="3">
    <source>
        <dbReference type="EMBL" id="KAG2080149.1"/>
    </source>
</evidence>
<dbReference type="EMBL" id="JABBWM010000582">
    <property type="protein sequence ID" value="KAG2080149.1"/>
    <property type="molecule type" value="Genomic_DNA"/>
</dbReference>
<protein>
    <submittedName>
        <fullName evidence="3">Uncharacterized protein</fullName>
    </submittedName>
</protein>
<dbReference type="EMBL" id="JABBWM010000386">
    <property type="protein sequence ID" value="KAG2081716.1"/>
    <property type="molecule type" value="Genomic_DNA"/>
</dbReference>
<sequence length="276" mass="30561">MAALRCWEKWSAAISHLFLCLTDPVLQTIIMCTSDAVPPFYDLEPSALPPFPSMLTDQLELFGKVHRPSTTLIADEVLVPKASIILPIIRVSSTPAPESKLAKWSLKHSDCSFSPYSKKVAFTRSDSQTPKPLDSASSSDSLSDSDSTTSSVNLSEDSKIPKPAGEPGHPGRGGYTLHEALDWNPKAYVKFKKYMHRLIEDHLDTTQCASAQSAALLKVVCGKALHEFLDLEDYSNSWPENDMIMTWLKYTLGRARRKEGEMALGKSKSTRRQSEA</sequence>
<accession>A0A9P7EPX3</accession>
<keyword evidence="5" id="KW-1185">Reference proteome</keyword>
<feature type="compositionally biased region" description="Low complexity" evidence="1">
    <location>
        <begin position="133"/>
        <end position="151"/>
    </location>
</feature>
<organism evidence="3 5">
    <name type="scientific">Suillus discolor</name>
    <dbReference type="NCBI Taxonomy" id="1912936"/>
    <lineage>
        <taxon>Eukaryota</taxon>
        <taxon>Fungi</taxon>
        <taxon>Dikarya</taxon>
        <taxon>Basidiomycota</taxon>
        <taxon>Agaricomycotina</taxon>
        <taxon>Agaricomycetes</taxon>
        <taxon>Agaricomycetidae</taxon>
        <taxon>Boletales</taxon>
        <taxon>Suillineae</taxon>
        <taxon>Suillaceae</taxon>
        <taxon>Suillus</taxon>
    </lineage>
</organism>
<feature type="signal peptide" evidence="2">
    <location>
        <begin position="1"/>
        <end position="27"/>
    </location>
</feature>
<comment type="caution">
    <text evidence="3">The sequence shown here is derived from an EMBL/GenBank/DDBJ whole genome shotgun (WGS) entry which is preliminary data.</text>
</comment>
<evidence type="ECO:0000313" key="5">
    <source>
        <dbReference type="Proteomes" id="UP000823399"/>
    </source>
</evidence>
<dbReference type="Proteomes" id="UP000823399">
    <property type="component" value="Unassembled WGS sequence"/>
</dbReference>
<feature type="chain" id="PRO_5040653592" evidence="2">
    <location>
        <begin position="28"/>
        <end position="276"/>
    </location>
</feature>
<evidence type="ECO:0000256" key="2">
    <source>
        <dbReference type="SAM" id="SignalP"/>
    </source>
</evidence>
<evidence type="ECO:0000256" key="1">
    <source>
        <dbReference type="SAM" id="MobiDB-lite"/>
    </source>
</evidence>
<feature type="region of interest" description="Disordered" evidence="1">
    <location>
        <begin position="124"/>
        <end position="173"/>
    </location>
</feature>
<proteinExistence type="predicted"/>
<name>A0A9P7EPX3_9AGAM</name>
<reference evidence="3" key="1">
    <citation type="journal article" date="2020" name="New Phytol.">
        <title>Comparative genomics reveals dynamic genome evolution in host specialist ectomycorrhizal fungi.</title>
        <authorList>
            <person name="Lofgren L.A."/>
            <person name="Nguyen N.H."/>
            <person name="Vilgalys R."/>
            <person name="Ruytinx J."/>
            <person name="Liao H.L."/>
            <person name="Branco S."/>
            <person name="Kuo A."/>
            <person name="LaButti K."/>
            <person name="Lipzen A."/>
            <person name="Andreopoulos W."/>
            <person name="Pangilinan J."/>
            <person name="Riley R."/>
            <person name="Hundley H."/>
            <person name="Na H."/>
            <person name="Barry K."/>
            <person name="Grigoriev I.V."/>
            <person name="Stajich J.E."/>
            <person name="Kennedy P.G."/>
        </authorList>
    </citation>
    <scope>NUCLEOTIDE SEQUENCE</scope>
    <source>
        <strain evidence="3">FC423</strain>
    </source>
</reference>
<evidence type="ECO:0000313" key="4">
    <source>
        <dbReference type="EMBL" id="KAG2081716.1"/>
    </source>
</evidence>
<keyword evidence="2" id="KW-0732">Signal</keyword>
<dbReference type="OrthoDB" id="2686745at2759"/>